<dbReference type="RefSeq" id="WP_124330046.1">
    <property type="nucleotide sequence ID" value="NZ_BEXT01000001.1"/>
</dbReference>
<feature type="domain" description="4Fe-4S ferredoxin-type" evidence="9">
    <location>
        <begin position="962"/>
        <end position="991"/>
    </location>
</feature>
<keyword evidence="4" id="KW-0479">Metal-binding</keyword>
<keyword evidence="8" id="KW-0411">Iron-sulfur</keyword>
<proteinExistence type="inferred from homology"/>
<evidence type="ECO:0000256" key="7">
    <source>
        <dbReference type="ARBA" id="ARBA00023004"/>
    </source>
</evidence>
<evidence type="ECO:0000256" key="1">
    <source>
        <dbReference type="ARBA" id="ARBA00001974"/>
    </source>
</evidence>
<keyword evidence="6" id="KW-0560">Oxidoreductase</keyword>
<gene>
    <name evidence="10" type="ORF">DENIS_3898</name>
</gene>
<dbReference type="InterPro" id="IPR017900">
    <property type="entry name" value="4Fe4S_Fe_S_CS"/>
</dbReference>
<accession>A0A401G122</accession>
<feature type="domain" description="4Fe-4S ferredoxin-type" evidence="9">
    <location>
        <begin position="932"/>
        <end position="961"/>
    </location>
</feature>
<dbReference type="SUPFAM" id="SSF51905">
    <property type="entry name" value="FAD/NAD(P)-binding domain"/>
    <property type="match status" value="1"/>
</dbReference>
<keyword evidence="5" id="KW-0274">FAD</keyword>
<dbReference type="Pfam" id="PF00037">
    <property type="entry name" value="Fer4"/>
    <property type="match status" value="1"/>
</dbReference>
<dbReference type="AlphaFoldDB" id="A0A401G122"/>
<dbReference type="Gene3D" id="3.40.50.720">
    <property type="entry name" value="NAD(P)-binding Rossmann-like Domain"/>
    <property type="match status" value="1"/>
</dbReference>
<evidence type="ECO:0000256" key="6">
    <source>
        <dbReference type="ARBA" id="ARBA00023002"/>
    </source>
</evidence>
<feature type="domain" description="4Fe-4S ferredoxin-type" evidence="9">
    <location>
        <begin position="151"/>
        <end position="185"/>
    </location>
</feature>
<feature type="domain" description="4Fe-4S ferredoxin-type" evidence="9">
    <location>
        <begin position="103"/>
        <end position="134"/>
    </location>
</feature>
<keyword evidence="5" id="KW-0285">Flavoprotein</keyword>
<dbReference type="GO" id="GO:0046872">
    <property type="term" value="F:metal ion binding"/>
    <property type="evidence" value="ECO:0007669"/>
    <property type="project" value="UniProtKB-KW"/>
</dbReference>
<reference evidence="11" key="2">
    <citation type="submission" date="2019-01" db="EMBL/GenBank/DDBJ databases">
        <title>Genome sequence of Desulfonema ishimotonii strain Tokyo 01.</title>
        <authorList>
            <person name="Fukui M."/>
        </authorList>
    </citation>
    <scope>NUCLEOTIDE SEQUENCE [LARGE SCALE GENOMIC DNA]</scope>
    <source>
        <strain evidence="11">Tokyo 01</strain>
    </source>
</reference>
<evidence type="ECO:0000256" key="5">
    <source>
        <dbReference type="ARBA" id="ARBA00022827"/>
    </source>
</evidence>
<comment type="caution">
    <text evidence="10">The sequence shown here is derived from an EMBL/GenBank/DDBJ whole genome shotgun (WGS) entry which is preliminary data.</text>
</comment>
<dbReference type="PANTHER" id="PTHR43498">
    <property type="entry name" value="FERREDOXIN:COB-COM HETERODISULFIDE REDUCTASE SUBUNIT A"/>
    <property type="match status" value="1"/>
</dbReference>
<dbReference type="Gene3D" id="3.50.50.60">
    <property type="entry name" value="FAD/NAD(P)-binding domain"/>
    <property type="match status" value="1"/>
</dbReference>
<keyword evidence="3" id="KW-0004">4Fe-4S</keyword>
<dbReference type="EMBL" id="BEXT01000001">
    <property type="protein sequence ID" value="GBC62914.1"/>
    <property type="molecule type" value="Genomic_DNA"/>
</dbReference>
<dbReference type="PANTHER" id="PTHR43498:SF1">
    <property type="entry name" value="COB--COM HETERODISULFIDE REDUCTASE IRON-SULFUR SUBUNIT A"/>
    <property type="match status" value="1"/>
</dbReference>
<evidence type="ECO:0000313" key="10">
    <source>
        <dbReference type="EMBL" id="GBC62914.1"/>
    </source>
</evidence>
<dbReference type="OrthoDB" id="9766627at2"/>
<dbReference type="Gene3D" id="3.30.70.20">
    <property type="match status" value="2"/>
</dbReference>
<dbReference type="GO" id="GO:0051539">
    <property type="term" value="F:4 iron, 4 sulfur cluster binding"/>
    <property type="evidence" value="ECO:0007669"/>
    <property type="project" value="UniProtKB-KW"/>
</dbReference>
<dbReference type="InterPro" id="IPR039650">
    <property type="entry name" value="HdrA-like"/>
</dbReference>
<dbReference type="GO" id="GO:0016491">
    <property type="term" value="F:oxidoreductase activity"/>
    <property type="evidence" value="ECO:0007669"/>
    <property type="project" value="UniProtKB-KW"/>
</dbReference>
<sequence length="1006" mass="109942">MSQNKQSDKRGSVLIAGGGIGGMQAALDLADSGFRVHMIQRDSAIGGTMAMLDKTFPTGDCSMCMISPKMVEVGRHPNIELHTLSEVMSVDGEPGNFSVKIKQQPRFVDPELCTGCGACEKKCPKLVVGEFEQGLSKRKAIYTILPQAVPHTRVIDKDHCIYLTKGKCKACSKFCPTNAINYDDTEKEFDLSVGAIILSPGLARYNPDIRGELGFGRWPNVVTSVQFERILSASGPYMGEIKRPSDERHPRKVAWIQCVGSRDKRNANPWCSSVCCMYATKQAVIAKEHDGSIEPTIFYMEMRAFGKDFDKYVDRAKHQYGVSYRRTMVSEVREQPGSGDLILRHAADDGALVDEVFDMVVLSVGFQPHKDVVQFAETFGIETNIHKFAKTGAFTPVETSRPGVYVTGTFQGPKDIPETVAQGSAVAGRSMALLAEARGTEITIPDLPPETDVVGKAPRIGVFVCHCGINISQTIDVKQVAEEIRGEENVVYSEDLMYACAPDGQEKIKELVREHDLNRVVVASCTPRTHAPLFQDTIRDAGLNKYLFELADIREQCSWCHMGQNEAATRKAADIVRMNVAKARLLQPVESGSVDVTPGALVIGGGVAGMTTALSLGDQGFDVHIVEREERLGGLANNVCRTLDGSDVQAFVKERVAQVENHPKITVHKGAEVQNTGGFVGSFQTTLTSGDTFQHGAIVVASGGVEYEPTEYGFGESDRIMTQRTLERDLAGGLNPAGKHYVMIQCVGSREEPNNYCSRICCQDAIKNAISIKEKSPKAAVTILYRDIRTYGLREDYYQKARELGVLFVRFEPDRKPEVKVMGNLIRVRAWDYVLNREVSLTPDCVVLSTGLRPDPSTEKIGAQYKLTRNPDGYFLEAHVKLRPVDFPSEGLYVAGLAHAPKNLDETISQALAAAGRAGVLLSHDKLAISGIISKHDRETCMSCLACVRVCPFGSPFIDEDGKVSHNEAICTGCGICAGICPAKAFQVNSFRDDQIIAMIDAATAQ</sequence>
<dbReference type="Proteomes" id="UP000288096">
    <property type="component" value="Unassembled WGS sequence"/>
</dbReference>
<dbReference type="PROSITE" id="PS00198">
    <property type="entry name" value="4FE4S_FER_1"/>
    <property type="match status" value="2"/>
</dbReference>
<dbReference type="SUPFAM" id="SSF54862">
    <property type="entry name" value="4Fe-4S ferredoxins"/>
    <property type="match status" value="1"/>
</dbReference>
<dbReference type="Pfam" id="PF13237">
    <property type="entry name" value="Fer4_10"/>
    <property type="match status" value="1"/>
</dbReference>
<evidence type="ECO:0000313" key="11">
    <source>
        <dbReference type="Proteomes" id="UP000288096"/>
    </source>
</evidence>
<dbReference type="PROSITE" id="PS51379">
    <property type="entry name" value="4FE4S_FER_2"/>
    <property type="match status" value="4"/>
</dbReference>
<dbReference type="InterPro" id="IPR036188">
    <property type="entry name" value="FAD/NAD-bd_sf"/>
</dbReference>
<dbReference type="SUPFAM" id="SSF51971">
    <property type="entry name" value="Nucleotide-binding domain"/>
    <property type="match status" value="1"/>
</dbReference>
<evidence type="ECO:0000259" key="9">
    <source>
        <dbReference type="PROSITE" id="PS51379"/>
    </source>
</evidence>
<organism evidence="10 11">
    <name type="scientific">Desulfonema ishimotonii</name>
    <dbReference type="NCBI Taxonomy" id="45657"/>
    <lineage>
        <taxon>Bacteria</taxon>
        <taxon>Pseudomonadati</taxon>
        <taxon>Thermodesulfobacteriota</taxon>
        <taxon>Desulfobacteria</taxon>
        <taxon>Desulfobacterales</taxon>
        <taxon>Desulfococcaceae</taxon>
        <taxon>Desulfonema</taxon>
    </lineage>
</organism>
<reference evidence="11" key="1">
    <citation type="submission" date="2017-11" db="EMBL/GenBank/DDBJ databases">
        <authorList>
            <person name="Watanabe M."/>
            <person name="Kojima H."/>
        </authorList>
    </citation>
    <scope>NUCLEOTIDE SEQUENCE [LARGE SCALE GENOMIC DNA]</scope>
    <source>
        <strain evidence="11">Tokyo 01</strain>
    </source>
</reference>
<keyword evidence="11" id="KW-1185">Reference proteome</keyword>
<evidence type="ECO:0000256" key="3">
    <source>
        <dbReference type="ARBA" id="ARBA00022485"/>
    </source>
</evidence>
<dbReference type="InterPro" id="IPR017896">
    <property type="entry name" value="4Fe4S_Fe-S-bd"/>
</dbReference>
<keyword evidence="7" id="KW-0408">Iron</keyword>
<evidence type="ECO:0000256" key="8">
    <source>
        <dbReference type="ARBA" id="ARBA00023014"/>
    </source>
</evidence>
<protein>
    <submittedName>
        <fullName evidence="10">Heterodisulfide reductase</fullName>
    </submittedName>
</protein>
<dbReference type="Pfam" id="PF13450">
    <property type="entry name" value="NAD_binding_8"/>
    <property type="match status" value="1"/>
</dbReference>
<comment type="similarity">
    <text evidence="2">Belongs to the HdrA family.</text>
</comment>
<evidence type="ECO:0000256" key="2">
    <source>
        <dbReference type="ARBA" id="ARBA00006561"/>
    </source>
</evidence>
<comment type="cofactor">
    <cofactor evidence="1">
        <name>FAD</name>
        <dbReference type="ChEBI" id="CHEBI:57692"/>
    </cofactor>
</comment>
<name>A0A401G122_9BACT</name>
<evidence type="ECO:0000256" key="4">
    <source>
        <dbReference type="ARBA" id="ARBA00022723"/>
    </source>
</evidence>